<evidence type="ECO:0000256" key="7">
    <source>
        <dbReference type="PIRSR" id="PIRSR004762-1"/>
    </source>
</evidence>
<dbReference type="PIRSF" id="PIRSF004762">
    <property type="entry name" value="CHP00423"/>
    <property type="match status" value="1"/>
</dbReference>
<dbReference type="InterPro" id="IPR020050">
    <property type="entry name" value="FO_synthase_su2"/>
</dbReference>
<comment type="function">
    <text evidence="6">Radical SAM enzyme that catalyzes the cyclization of dehypoxanthine futalosine (DHFL) into cyclic dehypoxanthine futalosine (CDHFL), a step in the biosynthesis of menaquinone (MK, vitamin K2).</text>
</comment>
<feature type="binding site" evidence="8">
    <location>
        <position position="326"/>
    </location>
    <ligand>
        <name>(3R)-3-methyl-D-ornithine</name>
        <dbReference type="ChEBI" id="CHEBI:64642"/>
    </ligand>
</feature>
<dbReference type="SUPFAM" id="SSF102114">
    <property type="entry name" value="Radical SAM enzymes"/>
    <property type="match status" value="1"/>
</dbReference>
<evidence type="ECO:0000256" key="8">
    <source>
        <dbReference type="PIRSR" id="PIRSR004762-2"/>
    </source>
</evidence>
<evidence type="ECO:0000313" key="12">
    <source>
        <dbReference type="Proteomes" id="UP000262583"/>
    </source>
</evidence>
<dbReference type="PANTHER" id="PTHR43076">
    <property type="entry name" value="FO SYNTHASE (COFH)"/>
    <property type="match status" value="1"/>
</dbReference>
<dbReference type="NCBIfam" id="TIGR03699">
    <property type="entry name" value="menaquin_MqnC"/>
    <property type="match status" value="1"/>
</dbReference>
<comment type="pathway">
    <text evidence="6">Quinol/quinone metabolism; menaquinone biosynthesis.</text>
</comment>
<dbReference type="PROSITE" id="PS51918">
    <property type="entry name" value="RADICAL_SAM"/>
    <property type="match status" value="1"/>
</dbReference>
<dbReference type="KEGG" id="schv:BRCON_1628"/>
<comment type="similarity">
    <text evidence="6">Belongs to the radical SAM superfamily. MqnC family.</text>
</comment>
<feature type="binding site" evidence="6 7">
    <location>
        <position position="80"/>
    </location>
    <ligand>
        <name>[4Fe-4S] cluster</name>
        <dbReference type="ChEBI" id="CHEBI:49883"/>
        <note>4Fe-4S-S-AdoMet</note>
    </ligand>
</feature>
<dbReference type="SFLD" id="SFLDS00029">
    <property type="entry name" value="Radical_SAM"/>
    <property type="match status" value="1"/>
</dbReference>
<sequence length="387" mass="44052">MRIQGLSIITQGEQLAMNIQDILSRVTAGERLTEDQALALLRSNDLGSLGAAAHIIRKKLHPQPVVTYIIERNINYSNVCAADCDFCGFYVKPHERGRAYVLSREQFDEKLTELVRVGGRQILMQGGLHPSLPFEWYEELLSYIKNRYHVHIHAFSPPEIYWFARLYKMPVRQVLERLHAAGLDSLPGGGGEILVDRVRKSITRNKVLTDGWLDVMRTVAECGMRGTATMMFGHVETLEERVEHLRRLRELQDECGVFTAFICWTYQKSPDLPLQCPTAGAFDYLKTLAVARLYLDNIPHFQASWVTQGAKIGQVSLFFGCDDMGSTMIEENVVSAAGTTYKLDAREIERLIRDAGFEPRRRNFYYDATEEPRRPNLEPQPAALTDK</sequence>
<evidence type="ECO:0000256" key="1">
    <source>
        <dbReference type="ARBA" id="ARBA00022485"/>
    </source>
</evidence>
<dbReference type="InterPro" id="IPR022431">
    <property type="entry name" value="Cyclic_DHFL_synthase_mqnC"/>
</dbReference>
<keyword evidence="4 6" id="KW-0408">Iron</keyword>
<feature type="domain" description="Radical SAM core" evidence="10">
    <location>
        <begin position="66"/>
        <end position="299"/>
    </location>
</feature>
<dbReference type="SFLD" id="SFLDF00343">
    <property type="entry name" value="aminofutalosine_synthase_(mqnE"/>
    <property type="match status" value="1"/>
</dbReference>
<dbReference type="InterPro" id="IPR058240">
    <property type="entry name" value="rSAM_sf"/>
</dbReference>
<evidence type="ECO:0000256" key="3">
    <source>
        <dbReference type="ARBA" id="ARBA00022723"/>
    </source>
</evidence>
<dbReference type="PANTHER" id="PTHR43076:SF1">
    <property type="entry name" value="LIPOYL SYNTHASE 2"/>
    <property type="match status" value="1"/>
</dbReference>
<dbReference type="GO" id="GO:0044689">
    <property type="term" value="F:7,8-didemethyl-8-hydroxy-5-deazariboflavin synthase activity"/>
    <property type="evidence" value="ECO:0007669"/>
    <property type="project" value="TreeGrafter"/>
</dbReference>
<proteinExistence type="inferred from homology"/>
<dbReference type="Pfam" id="PF04055">
    <property type="entry name" value="Radical_SAM"/>
    <property type="match status" value="1"/>
</dbReference>
<dbReference type="GO" id="GO:0009234">
    <property type="term" value="P:menaquinone biosynthetic process"/>
    <property type="evidence" value="ECO:0007669"/>
    <property type="project" value="UniProtKB-UniRule"/>
</dbReference>
<dbReference type="GO" id="GO:0051539">
    <property type="term" value="F:4 iron, 4 sulfur cluster binding"/>
    <property type="evidence" value="ECO:0007669"/>
    <property type="project" value="UniProtKB-KW"/>
</dbReference>
<feature type="region of interest" description="Disordered" evidence="9">
    <location>
        <begin position="368"/>
        <end position="387"/>
    </location>
</feature>
<evidence type="ECO:0000256" key="6">
    <source>
        <dbReference type="HAMAP-Rule" id="MF_00992"/>
    </source>
</evidence>
<evidence type="ECO:0000256" key="5">
    <source>
        <dbReference type="ARBA" id="ARBA00023014"/>
    </source>
</evidence>
<comment type="cofactor">
    <cofactor evidence="6 7">
        <name>[4Fe-4S] cluster</name>
        <dbReference type="ChEBI" id="CHEBI:49883"/>
    </cofactor>
    <text evidence="6 7">Binds 1 [4Fe-4S] cluster. The cluster is coordinated with 3 cysteines and an exchangeable S-adenosyl-L-methionine.</text>
</comment>
<gene>
    <name evidence="6" type="primary">mqnC</name>
    <name evidence="11" type="ORF">BRCON_1628</name>
</gene>
<dbReference type="InterPro" id="IPR007197">
    <property type="entry name" value="rSAM"/>
</dbReference>
<dbReference type="Gene3D" id="3.20.20.70">
    <property type="entry name" value="Aldolase class I"/>
    <property type="match status" value="1"/>
</dbReference>
<keyword evidence="5 6" id="KW-0411">Iron-sulfur</keyword>
<dbReference type="GO" id="GO:0005506">
    <property type="term" value="F:iron ion binding"/>
    <property type="evidence" value="ECO:0007669"/>
    <property type="project" value="UniProtKB-UniRule"/>
</dbReference>
<name>A0A2Z4Y7L5_SUMC1</name>
<dbReference type="EMBL" id="CP030759">
    <property type="protein sequence ID" value="AXA36405.1"/>
    <property type="molecule type" value="Genomic_DNA"/>
</dbReference>
<feature type="binding site" evidence="8">
    <location>
        <position position="192"/>
    </location>
    <ligand>
        <name>S-adenosyl-L-methionine</name>
        <dbReference type="ChEBI" id="CHEBI:59789"/>
    </ligand>
</feature>
<feature type="binding site" evidence="8">
    <location>
        <position position="156"/>
    </location>
    <ligand>
        <name>(3R)-3-methyl-D-ornithine</name>
        <dbReference type="ChEBI" id="CHEBI:64642"/>
    </ligand>
</feature>
<dbReference type="SFLD" id="SFLDG01064">
    <property type="entry name" value="F420__menaquinone_cofactor_bio"/>
    <property type="match status" value="1"/>
</dbReference>
<evidence type="ECO:0000256" key="4">
    <source>
        <dbReference type="ARBA" id="ARBA00023004"/>
    </source>
</evidence>
<reference evidence="11 12" key="1">
    <citation type="submission" date="2018-05" db="EMBL/GenBank/DDBJ databases">
        <title>A metagenomic window into the 2 km-deep terrestrial subsurface aquifer revealed taxonomically and functionally diverse microbial community comprising novel uncultured bacterial lineages.</title>
        <authorList>
            <person name="Kadnikov V.V."/>
            <person name="Mardanov A.V."/>
            <person name="Beletsky A.V."/>
            <person name="Banks D."/>
            <person name="Pimenov N.V."/>
            <person name="Frank Y.A."/>
            <person name="Karnachuk O.V."/>
            <person name="Ravin N.V."/>
        </authorList>
    </citation>
    <scope>NUCLEOTIDE SEQUENCE [LARGE SCALE GENOMIC DNA]</scope>
    <source>
        <strain evidence="11">BY</strain>
    </source>
</reference>
<comment type="catalytic activity">
    <reaction evidence="6">
        <text>dehypoxanthine futalosine + S-adenosyl-L-methionine = cyclic dehypoxanthinylfutalosinate + 5'-deoxyadenosine + L-methionine + H(+)</text>
        <dbReference type="Rhea" id="RHEA:33083"/>
        <dbReference type="ChEBI" id="CHEBI:15378"/>
        <dbReference type="ChEBI" id="CHEBI:17319"/>
        <dbReference type="ChEBI" id="CHEBI:57844"/>
        <dbReference type="ChEBI" id="CHEBI:58864"/>
        <dbReference type="ChEBI" id="CHEBI:59789"/>
        <dbReference type="ChEBI" id="CHEBI:64270"/>
        <dbReference type="EC" id="1.21.98.1"/>
    </reaction>
</comment>
<evidence type="ECO:0000259" key="10">
    <source>
        <dbReference type="PROSITE" id="PS51918"/>
    </source>
</evidence>
<feature type="binding site" evidence="8">
    <location>
        <position position="304"/>
    </location>
    <ligand>
        <name>(3R)-3-methyl-D-ornithine</name>
        <dbReference type="ChEBI" id="CHEBI:64642"/>
    </ligand>
</feature>
<dbReference type="InterPro" id="IPR045567">
    <property type="entry name" value="CofH/MnqC-like_C"/>
</dbReference>
<dbReference type="GO" id="GO:0016765">
    <property type="term" value="F:transferase activity, transferring alkyl or aryl (other than methyl) groups"/>
    <property type="evidence" value="ECO:0007669"/>
    <property type="project" value="InterPro"/>
</dbReference>
<dbReference type="Proteomes" id="UP000262583">
    <property type="component" value="Chromosome"/>
</dbReference>
<dbReference type="InterPro" id="IPR013785">
    <property type="entry name" value="Aldolase_TIM"/>
</dbReference>
<dbReference type="UniPathway" id="UPA00079"/>
<keyword evidence="6" id="KW-0560">Oxidoreductase</keyword>
<dbReference type="AlphaFoldDB" id="A0A2Z4Y7L5"/>
<dbReference type="EC" id="1.21.98.1" evidence="6"/>
<accession>A0A2Z4Y7L5</accession>
<dbReference type="InterPro" id="IPR034405">
    <property type="entry name" value="F420"/>
</dbReference>
<dbReference type="NCBIfam" id="TIGR00423">
    <property type="entry name" value="CofH family radical SAM protein"/>
    <property type="match status" value="1"/>
</dbReference>
<evidence type="ECO:0000256" key="2">
    <source>
        <dbReference type="ARBA" id="ARBA00022691"/>
    </source>
</evidence>
<feature type="binding site" evidence="6 7">
    <location>
        <position position="87"/>
    </location>
    <ligand>
        <name>[4Fe-4S] cluster</name>
        <dbReference type="ChEBI" id="CHEBI:49883"/>
        <note>4Fe-4S-S-AdoMet</note>
    </ligand>
</feature>
<feature type="binding site" evidence="8">
    <location>
        <position position="86"/>
    </location>
    <ligand>
        <name>S-adenosyl-L-methionine</name>
        <dbReference type="ChEBI" id="CHEBI:59789"/>
    </ligand>
</feature>
<dbReference type="SFLD" id="SFLDG01389">
    <property type="entry name" value="menaquinone_synthsis_involved"/>
    <property type="match status" value="1"/>
</dbReference>
<dbReference type="SFLD" id="SFLDF00342">
    <property type="entry name" value="cyclic_dehypoxanthine_futalosi"/>
    <property type="match status" value="1"/>
</dbReference>
<evidence type="ECO:0000256" key="9">
    <source>
        <dbReference type="SAM" id="MobiDB-lite"/>
    </source>
</evidence>
<evidence type="ECO:0000313" key="11">
    <source>
        <dbReference type="EMBL" id="AXA36405.1"/>
    </source>
</evidence>
<keyword evidence="6" id="KW-0474">Menaquinone biosynthesis</keyword>
<protein>
    <recommendedName>
        <fullName evidence="6">Cyclic dehypoxanthine futalosine synthase</fullName>
        <shortName evidence="6">Cyclic DHFL synthase</shortName>
        <ecNumber evidence="6">1.21.98.1</ecNumber>
    </recommendedName>
    <alternativeName>
        <fullName evidence="6">Dehypoxanthine futalosine cyclase</fullName>
        <shortName evidence="6">DHFL cyclase</shortName>
    </alternativeName>
    <alternativeName>
        <fullName evidence="6">Menaquinone biosynthetic enzyme MqnC</fullName>
    </alternativeName>
</protein>
<dbReference type="Pfam" id="PF19288">
    <property type="entry name" value="CofH_C"/>
    <property type="match status" value="1"/>
</dbReference>
<keyword evidence="1 6" id="KW-0004">4Fe-4S</keyword>
<keyword evidence="2 6" id="KW-0949">S-adenosyl-L-methionine</keyword>
<keyword evidence="3 6" id="KW-0479">Metal-binding</keyword>
<feature type="binding site" evidence="6 7">
    <location>
        <position position="84"/>
    </location>
    <ligand>
        <name>[4Fe-4S] cluster</name>
        <dbReference type="ChEBI" id="CHEBI:49883"/>
        <note>4Fe-4S-S-AdoMet</note>
    </ligand>
</feature>
<dbReference type="GO" id="GO:0046992">
    <property type="term" value="F:oxidoreductase activity, acting on X-H and Y-H to form an X-Y bond"/>
    <property type="evidence" value="ECO:0007669"/>
    <property type="project" value="UniProtKB-UniRule"/>
</dbReference>
<organism evidence="11 12">
    <name type="scientific">Sumerlaea chitinivorans</name>
    <dbReference type="NCBI Taxonomy" id="2250252"/>
    <lineage>
        <taxon>Bacteria</taxon>
        <taxon>Candidatus Sumerlaeota</taxon>
        <taxon>Candidatus Sumerlaeia</taxon>
        <taxon>Candidatus Sumerlaeales</taxon>
        <taxon>Candidatus Sumerlaeaceae</taxon>
        <taxon>Candidatus Sumerlaea</taxon>
    </lineage>
</organism>
<dbReference type="HAMAP" id="MF_00992">
    <property type="entry name" value="MqnC"/>
    <property type="match status" value="1"/>
</dbReference>